<accession>A0A8W8IVU3</accession>
<keyword evidence="1" id="KW-0732">Signal</keyword>
<dbReference type="RefSeq" id="XP_011421702.1">
    <property type="nucleotide sequence ID" value="XM_011423400.4"/>
</dbReference>
<dbReference type="OrthoDB" id="6122078at2759"/>
<keyword evidence="3" id="KW-1185">Reference proteome</keyword>
<dbReference type="OMA" id="NCNKFAN"/>
<proteinExistence type="predicted"/>
<dbReference type="AlphaFoldDB" id="A0A8W8IVU3"/>
<feature type="chain" id="PRO_5036486611" evidence="1">
    <location>
        <begin position="23"/>
        <end position="171"/>
    </location>
</feature>
<evidence type="ECO:0000256" key="1">
    <source>
        <dbReference type="SAM" id="SignalP"/>
    </source>
</evidence>
<organism evidence="2 3">
    <name type="scientific">Magallana gigas</name>
    <name type="common">Pacific oyster</name>
    <name type="synonym">Crassostrea gigas</name>
    <dbReference type="NCBI Taxonomy" id="29159"/>
    <lineage>
        <taxon>Eukaryota</taxon>
        <taxon>Metazoa</taxon>
        <taxon>Spiralia</taxon>
        <taxon>Lophotrochozoa</taxon>
        <taxon>Mollusca</taxon>
        <taxon>Bivalvia</taxon>
        <taxon>Autobranchia</taxon>
        <taxon>Pteriomorphia</taxon>
        <taxon>Ostreida</taxon>
        <taxon>Ostreoidea</taxon>
        <taxon>Ostreidae</taxon>
        <taxon>Magallana</taxon>
    </lineage>
</organism>
<feature type="signal peptide" evidence="1">
    <location>
        <begin position="1"/>
        <end position="22"/>
    </location>
</feature>
<protein>
    <submittedName>
        <fullName evidence="2">Uncharacterized protein</fullName>
    </submittedName>
</protein>
<dbReference type="Gene3D" id="3.90.1720.30">
    <property type="entry name" value="PPPDE domains"/>
    <property type="match status" value="1"/>
</dbReference>
<name>A0A8W8IVU3_MAGGI</name>
<reference evidence="2" key="1">
    <citation type="submission" date="2022-08" db="UniProtKB">
        <authorList>
            <consortium name="EnsemblMetazoa"/>
        </authorList>
    </citation>
    <scope>IDENTIFICATION</scope>
    <source>
        <strain evidence="2">05x7-T-G4-1.051#20</strain>
    </source>
</reference>
<evidence type="ECO:0000313" key="2">
    <source>
        <dbReference type="EnsemblMetazoa" id="G15897.1:cds"/>
    </source>
</evidence>
<sequence length="171" mass="18591">MHLKIMSALLVVVFVLLSEADAWWVFGGGSSSQCPSRGGASPYYFGTTNLFCMAGKRGAPARGTWALSHRFIYYKGYYFEFLSSSKASISTQRQAAGRCSGGRESSPAGYSELSLECIKGCAKNYRCHFGTYSLLGNNCHKFANRLSEVLCTRGTSCPSWCQGSCNDAVYG</sequence>
<evidence type="ECO:0000313" key="3">
    <source>
        <dbReference type="Proteomes" id="UP000005408"/>
    </source>
</evidence>
<dbReference type="Proteomes" id="UP000005408">
    <property type="component" value="Unassembled WGS sequence"/>
</dbReference>
<dbReference type="InterPro" id="IPR042266">
    <property type="entry name" value="PPPDE_sf"/>
</dbReference>
<dbReference type="EnsemblMetazoa" id="G15897.1">
    <property type="protein sequence ID" value="G15897.1:cds"/>
    <property type="gene ID" value="G15897"/>
</dbReference>
<dbReference type="GeneID" id="105324337"/>
<dbReference type="KEGG" id="crg:105324337"/>